<reference evidence="1 2" key="1">
    <citation type="submission" date="2024-02" db="EMBL/GenBank/DDBJ databases">
        <authorList>
            <person name="Chen Y."/>
            <person name="Shah S."/>
            <person name="Dougan E. K."/>
            <person name="Thang M."/>
            <person name="Chan C."/>
        </authorList>
    </citation>
    <scope>NUCLEOTIDE SEQUENCE [LARGE SCALE GENOMIC DNA]</scope>
</reference>
<protein>
    <submittedName>
        <fullName evidence="1">Uncharacterized protein</fullName>
    </submittedName>
</protein>
<keyword evidence="2" id="KW-1185">Reference proteome</keyword>
<dbReference type="EMBL" id="CAXAMN010022450">
    <property type="protein sequence ID" value="CAK9069486.1"/>
    <property type="molecule type" value="Genomic_DNA"/>
</dbReference>
<accession>A0ABP0P118</accession>
<proteinExistence type="predicted"/>
<gene>
    <name evidence="1" type="ORF">CCMP2556_LOCUS34173</name>
</gene>
<dbReference type="Proteomes" id="UP001642484">
    <property type="component" value="Unassembled WGS sequence"/>
</dbReference>
<comment type="caution">
    <text evidence="1">The sequence shown here is derived from an EMBL/GenBank/DDBJ whole genome shotgun (WGS) entry which is preliminary data.</text>
</comment>
<sequence>MRLTVLATNGMVSRGHRSHVATKRFSGCGTDRGVYQMWRLLCWPLLSVAVVVRPPFSQGSLHEQMHTMMSDSEEAPWKDRLISETDDADDPYMKEAAEGLSKALGPRWDQKALEVDANRKTRALLKGISGSSGMQSLQKMLGALR</sequence>
<name>A0ABP0P118_9DINO</name>
<organism evidence="1 2">
    <name type="scientific">Durusdinium trenchii</name>
    <dbReference type="NCBI Taxonomy" id="1381693"/>
    <lineage>
        <taxon>Eukaryota</taxon>
        <taxon>Sar</taxon>
        <taxon>Alveolata</taxon>
        <taxon>Dinophyceae</taxon>
        <taxon>Suessiales</taxon>
        <taxon>Symbiodiniaceae</taxon>
        <taxon>Durusdinium</taxon>
    </lineage>
</organism>
<evidence type="ECO:0000313" key="1">
    <source>
        <dbReference type="EMBL" id="CAK9069486.1"/>
    </source>
</evidence>
<evidence type="ECO:0000313" key="2">
    <source>
        <dbReference type="Proteomes" id="UP001642484"/>
    </source>
</evidence>